<dbReference type="Proteomes" id="UP000620559">
    <property type="component" value="Unassembled WGS sequence"/>
</dbReference>
<dbReference type="EC" id="3.4.22.-" evidence="9"/>
<keyword evidence="7 8" id="KW-0472">Membrane</keyword>
<evidence type="ECO:0000256" key="5">
    <source>
        <dbReference type="ARBA" id="ARBA00022801"/>
    </source>
</evidence>
<feature type="transmembrane region" description="Helical" evidence="8">
    <location>
        <begin position="211"/>
        <end position="236"/>
    </location>
</feature>
<keyword evidence="5 9" id="KW-0378">Hydrolase</keyword>
<keyword evidence="10" id="KW-1185">Reference proteome</keyword>
<proteinExistence type="predicted"/>
<dbReference type="InterPro" id="IPR026392">
    <property type="entry name" value="Exo/Archaeosortase_dom"/>
</dbReference>
<keyword evidence="6 8" id="KW-1133">Transmembrane helix</keyword>
<evidence type="ECO:0000256" key="6">
    <source>
        <dbReference type="ARBA" id="ARBA00022989"/>
    </source>
</evidence>
<organism evidence="9 10">
    <name type="scientific">Plectonema cf. radiosum LEGE 06105</name>
    <dbReference type="NCBI Taxonomy" id="945769"/>
    <lineage>
        <taxon>Bacteria</taxon>
        <taxon>Bacillati</taxon>
        <taxon>Cyanobacteriota</taxon>
        <taxon>Cyanophyceae</taxon>
        <taxon>Oscillatoriophycideae</taxon>
        <taxon>Oscillatoriales</taxon>
        <taxon>Microcoleaceae</taxon>
        <taxon>Plectonema</taxon>
    </lineage>
</organism>
<dbReference type="NCBIfam" id="TIGR03763">
    <property type="entry name" value="cyanoexo_CrtA"/>
    <property type="match status" value="1"/>
</dbReference>
<feature type="transmembrane region" description="Helical" evidence="8">
    <location>
        <begin position="126"/>
        <end position="146"/>
    </location>
</feature>
<feature type="transmembrane region" description="Helical" evidence="8">
    <location>
        <begin position="70"/>
        <end position="88"/>
    </location>
</feature>
<dbReference type="NCBIfam" id="TIGR04178">
    <property type="entry name" value="exo_archaeo"/>
    <property type="match status" value="1"/>
</dbReference>
<keyword evidence="2" id="KW-1003">Cell membrane</keyword>
<reference evidence="9" key="1">
    <citation type="submission" date="2020-10" db="EMBL/GenBank/DDBJ databases">
        <authorList>
            <person name="Castelo-Branco R."/>
            <person name="Eusebio N."/>
            <person name="Adriana R."/>
            <person name="Vieira A."/>
            <person name="Brugerolle De Fraissinette N."/>
            <person name="Rezende De Castro R."/>
            <person name="Schneider M.P."/>
            <person name="Vasconcelos V."/>
            <person name="Leao P.N."/>
        </authorList>
    </citation>
    <scope>NUCLEOTIDE SEQUENCE</scope>
    <source>
        <strain evidence="9">LEGE 06105</strain>
    </source>
</reference>
<dbReference type="GO" id="GO:0008233">
    <property type="term" value="F:peptidase activity"/>
    <property type="evidence" value="ECO:0007669"/>
    <property type="project" value="UniProtKB-KW"/>
</dbReference>
<feature type="transmembrane region" description="Helical" evidence="8">
    <location>
        <begin position="17"/>
        <end position="35"/>
    </location>
</feature>
<feature type="transmembrane region" description="Helical" evidence="8">
    <location>
        <begin position="251"/>
        <end position="270"/>
    </location>
</feature>
<feature type="transmembrane region" description="Helical" evidence="8">
    <location>
        <begin position="41"/>
        <end position="58"/>
    </location>
</feature>
<feature type="transmembrane region" description="Helical" evidence="8">
    <location>
        <begin position="94"/>
        <end position="114"/>
    </location>
</feature>
<dbReference type="EMBL" id="JADEWL010000061">
    <property type="protein sequence ID" value="MBE9214491.1"/>
    <property type="molecule type" value="Genomic_DNA"/>
</dbReference>
<dbReference type="InterPro" id="IPR022505">
    <property type="entry name" value="Exosortase_cyanobac"/>
</dbReference>
<evidence type="ECO:0000256" key="8">
    <source>
        <dbReference type="SAM" id="Phobius"/>
    </source>
</evidence>
<evidence type="ECO:0000256" key="1">
    <source>
        <dbReference type="ARBA" id="ARBA00004651"/>
    </source>
</evidence>
<comment type="subcellular location">
    <subcellularLocation>
        <location evidence="1">Cell membrane</location>
        <topology evidence="1">Multi-pass membrane protein</topology>
    </subcellularLocation>
</comment>
<comment type="caution">
    <text evidence="9">The sequence shown here is derived from an EMBL/GenBank/DDBJ whole genome shotgun (WGS) entry which is preliminary data.</text>
</comment>
<dbReference type="GO" id="GO:0005886">
    <property type="term" value="C:plasma membrane"/>
    <property type="evidence" value="ECO:0007669"/>
    <property type="project" value="UniProtKB-SubCell"/>
</dbReference>
<accession>A0A8J7F1P2</accession>
<gene>
    <name evidence="9" type="primary">crtA</name>
    <name evidence="9" type="ORF">IQ247_17755</name>
</gene>
<keyword evidence="4 8" id="KW-0812">Transmembrane</keyword>
<evidence type="ECO:0000256" key="3">
    <source>
        <dbReference type="ARBA" id="ARBA00022670"/>
    </source>
</evidence>
<evidence type="ECO:0000313" key="10">
    <source>
        <dbReference type="Proteomes" id="UP000620559"/>
    </source>
</evidence>
<protein>
    <submittedName>
        <fullName evidence="9">Cyanoexosortase A</fullName>
        <ecNumber evidence="9">3.4.22.-</ecNumber>
    </submittedName>
</protein>
<dbReference type="RefSeq" id="WP_193922354.1">
    <property type="nucleotide sequence ID" value="NZ_JADEWL010000061.1"/>
</dbReference>
<dbReference type="Pfam" id="PF09721">
    <property type="entry name" value="Exosortase_EpsH"/>
    <property type="match status" value="1"/>
</dbReference>
<dbReference type="InterPro" id="IPR019127">
    <property type="entry name" value="Exosortase"/>
</dbReference>
<name>A0A8J7F1P2_9CYAN</name>
<evidence type="ECO:0000313" key="9">
    <source>
        <dbReference type="EMBL" id="MBE9214491.1"/>
    </source>
</evidence>
<keyword evidence="3" id="KW-0645">Protease</keyword>
<evidence type="ECO:0000256" key="2">
    <source>
        <dbReference type="ARBA" id="ARBA00022475"/>
    </source>
</evidence>
<dbReference type="AlphaFoldDB" id="A0A8J7F1P2"/>
<feature type="transmembrane region" description="Helical" evidence="8">
    <location>
        <begin position="187"/>
        <end position="204"/>
    </location>
</feature>
<evidence type="ECO:0000256" key="7">
    <source>
        <dbReference type="ARBA" id="ARBA00023136"/>
    </source>
</evidence>
<dbReference type="GO" id="GO:0006508">
    <property type="term" value="P:proteolysis"/>
    <property type="evidence" value="ECO:0007669"/>
    <property type="project" value="UniProtKB-KW"/>
</dbReference>
<evidence type="ECO:0000256" key="4">
    <source>
        <dbReference type="ARBA" id="ARBA00022692"/>
    </source>
</evidence>
<sequence length="283" mass="31251">MNITDIASPKILKDTRYWLLGIAAGLEAICLTLIWKADDTGHLGMSLLFLFAVGTLTWEKRHTLKFESEVVSSIVGIGLISWVLWESANLADGNIMRLLSFTSALGVALLASGFKGLKQYWQELTILFFLSVPSVIASLLLDIAPLTAKFSAFLLHYCGFDVTTQGVFINLPDGGVEVTTECSGLDTIIYIFSVSVLALVMFPIHRSKRFFVPIVAIIIGFVINAIRVVMLTIFAASNKAAFHNWHGGQASYLYGMIGILIFGCFYWLLLHQEEKSQITRSSD</sequence>